<dbReference type="AlphaFoldDB" id="A0A0P6Y0H6"/>
<evidence type="ECO:0000313" key="5">
    <source>
        <dbReference type="Proteomes" id="UP000050544"/>
    </source>
</evidence>
<gene>
    <name evidence="4" type="ORF">SE15_09315</name>
</gene>
<keyword evidence="2" id="KW-0472">Membrane</keyword>
<organism evidence="4 5">
    <name type="scientific">Thermanaerothrix daxensis</name>
    <dbReference type="NCBI Taxonomy" id="869279"/>
    <lineage>
        <taxon>Bacteria</taxon>
        <taxon>Bacillati</taxon>
        <taxon>Chloroflexota</taxon>
        <taxon>Anaerolineae</taxon>
        <taxon>Anaerolineales</taxon>
        <taxon>Anaerolineaceae</taxon>
        <taxon>Thermanaerothrix</taxon>
    </lineage>
</organism>
<accession>A0A0P6Y0H6</accession>
<keyword evidence="5" id="KW-1185">Reference proteome</keyword>
<dbReference type="PATRIC" id="fig|869279.4.peg.1470"/>
<dbReference type="RefSeq" id="WP_054521843.1">
    <property type="nucleotide sequence ID" value="NZ_LGKO01000005.1"/>
</dbReference>
<dbReference type="PANTHER" id="PTHR22911">
    <property type="entry name" value="ACYL-MALONYL CONDENSING ENZYME-RELATED"/>
    <property type="match status" value="1"/>
</dbReference>
<feature type="transmembrane region" description="Helical" evidence="2">
    <location>
        <begin position="179"/>
        <end position="197"/>
    </location>
</feature>
<reference evidence="4 5" key="1">
    <citation type="submission" date="2015-07" db="EMBL/GenBank/DDBJ databases">
        <title>Whole genome sequence of Thermanaerothrix daxensis DSM 23592.</title>
        <authorList>
            <person name="Hemp J."/>
            <person name="Ward L.M."/>
            <person name="Pace L.A."/>
            <person name="Fischer W.W."/>
        </authorList>
    </citation>
    <scope>NUCLEOTIDE SEQUENCE [LARGE SCALE GENOMIC DNA]</scope>
    <source>
        <strain evidence="4 5">GNS-1</strain>
    </source>
</reference>
<dbReference type="Proteomes" id="UP000050544">
    <property type="component" value="Unassembled WGS sequence"/>
</dbReference>
<dbReference type="OrthoDB" id="2811262at2"/>
<dbReference type="Pfam" id="PF00892">
    <property type="entry name" value="EamA"/>
    <property type="match status" value="1"/>
</dbReference>
<sequence length="284" mass="30297">MALLSAVLGALANWLARDLLRRFRLREIFGLNFALIFGMMLPLAPLYFRLAWQPEPLGWLALSVGLDALANYAYFRAFVDLDAVSASTLLALSPLFTLLIALGLPGQSVGLQPLQMVGVIVCTGGVLALTRVQPHVNEAVRGDAGPTRAWLYPLVAAALFGLSLYPARLLFTRGWTNPPTYYLVRAGLIALVARWVAPSGSFRWQAEQVGRLALRAVLVIGQWLALLFALEGGAPAAVKALADTSPLFVVGFSAILGRERPTRAQVMAALGVVAGVALLLLGAG</sequence>
<evidence type="ECO:0000259" key="3">
    <source>
        <dbReference type="Pfam" id="PF00892"/>
    </source>
</evidence>
<dbReference type="EMBL" id="LGKO01000005">
    <property type="protein sequence ID" value="KPL82365.1"/>
    <property type="molecule type" value="Genomic_DNA"/>
</dbReference>
<feature type="transmembrane region" description="Helical" evidence="2">
    <location>
        <begin position="56"/>
        <end position="74"/>
    </location>
</feature>
<name>A0A0P6Y0H6_9CHLR</name>
<proteinExistence type="inferred from homology"/>
<feature type="transmembrane region" description="Helical" evidence="2">
    <location>
        <begin position="209"/>
        <end position="230"/>
    </location>
</feature>
<feature type="transmembrane region" description="Helical" evidence="2">
    <location>
        <begin position="86"/>
        <end position="104"/>
    </location>
</feature>
<dbReference type="GO" id="GO:0016020">
    <property type="term" value="C:membrane"/>
    <property type="evidence" value="ECO:0007669"/>
    <property type="project" value="InterPro"/>
</dbReference>
<dbReference type="SUPFAM" id="SSF103481">
    <property type="entry name" value="Multidrug resistance efflux transporter EmrE"/>
    <property type="match status" value="2"/>
</dbReference>
<keyword evidence="2" id="KW-0812">Transmembrane</keyword>
<evidence type="ECO:0000313" key="4">
    <source>
        <dbReference type="EMBL" id="KPL82365.1"/>
    </source>
</evidence>
<feature type="domain" description="EamA" evidence="3">
    <location>
        <begin position="1"/>
        <end position="129"/>
    </location>
</feature>
<comment type="similarity">
    <text evidence="1">Belongs to the EamA transporter family.</text>
</comment>
<keyword evidence="2" id="KW-1133">Transmembrane helix</keyword>
<feature type="transmembrane region" description="Helical" evidence="2">
    <location>
        <begin position="264"/>
        <end position="283"/>
    </location>
</feature>
<protein>
    <recommendedName>
        <fullName evidence="3">EamA domain-containing protein</fullName>
    </recommendedName>
</protein>
<dbReference type="InterPro" id="IPR000620">
    <property type="entry name" value="EamA_dom"/>
</dbReference>
<feature type="transmembrane region" description="Helical" evidence="2">
    <location>
        <begin position="149"/>
        <end position="167"/>
    </location>
</feature>
<feature type="transmembrane region" description="Helical" evidence="2">
    <location>
        <begin position="29"/>
        <end position="50"/>
    </location>
</feature>
<evidence type="ECO:0000256" key="1">
    <source>
        <dbReference type="ARBA" id="ARBA00007362"/>
    </source>
</evidence>
<comment type="caution">
    <text evidence="4">The sequence shown here is derived from an EMBL/GenBank/DDBJ whole genome shotgun (WGS) entry which is preliminary data.</text>
</comment>
<evidence type="ECO:0000256" key="2">
    <source>
        <dbReference type="SAM" id="Phobius"/>
    </source>
</evidence>
<dbReference type="InterPro" id="IPR037185">
    <property type="entry name" value="EmrE-like"/>
</dbReference>
<feature type="transmembrane region" description="Helical" evidence="2">
    <location>
        <begin position="110"/>
        <end position="129"/>
    </location>
</feature>